<dbReference type="InterPro" id="IPR002661">
    <property type="entry name" value="Ribosome_recyc_fac"/>
</dbReference>
<protein>
    <submittedName>
        <fullName evidence="4">Ribosome-recycling factor</fullName>
    </submittedName>
</protein>
<evidence type="ECO:0000256" key="1">
    <source>
        <dbReference type="ARBA" id="ARBA00005912"/>
    </source>
</evidence>
<dbReference type="CDD" id="cd00520">
    <property type="entry name" value="RRF"/>
    <property type="match status" value="1"/>
</dbReference>
<comment type="similarity">
    <text evidence="1">Belongs to the RRF family.</text>
</comment>
<sequence length="184" mass="20677">MDESSIRSKMQLTLDVVASDIGAIRTGRATPALVENIVCPAYGGTQRLRVMELATISVPDPTQIVINPWDKSIIGDIRKGIVEANIGLNPSIDGEIIRIVIPPMTTEDREKYVKLLSGKLENGKVAVRQVRGDEMHDIKNKFEAKEITEDDKFAFEKKLQEITDEFIRKIEEMGEKKKTELLQI</sequence>
<dbReference type="FunFam" id="3.30.1360.40:FF:000001">
    <property type="entry name" value="Ribosome-recycling factor"/>
    <property type="match status" value="1"/>
</dbReference>
<dbReference type="PATRIC" id="fig|1618601.3.peg.441"/>
<dbReference type="PANTHER" id="PTHR20982">
    <property type="entry name" value="RIBOSOME RECYCLING FACTOR"/>
    <property type="match status" value="1"/>
</dbReference>
<proteinExistence type="inferred from homology"/>
<dbReference type="InterPro" id="IPR023584">
    <property type="entry name" value="Ribosome_recyc_fac_dom"/>
</dbReference>
<dbReference type="InterPro" id="IPR036191">
    <property type="entry name" value="RRF_sf"/>
</dbReference>
<evidence type="ECO:0000313" key="4">
    <source>
        <dbReference type="EMBL" id="KKR54686.1"/>
    </source>
</evidence>
<evidence type="ECO:0000256" key="2">
    <source>
        <dbReference type="ARBA" id="ARBA00022917"/>
    </source>
</evidence>
<dbReference type="Pfam" id="PF01765">
    <property type="entry name" value="RRF"/>
    <property type="match status" value="1"/>
</dbReference>
<gene>
    <name evidence="4" type="ORF">UT93_C0033G0002</name>
</gene>
<dbReference type="EMBL" id="LBYR01000033">
    <property type="protein sequence ID" value="KKR54686.1"/>
    <property type="molecule type" value="Genomic_DNA"/>
</dbReference>
<dbReference type="GO" id="GO:0006412">
    <property type="term" value="P:translation"/>
    <property type="evidence" value="ECO:0007669"/>
    <property type="project" value="UniProtKB-KW"/>
</dbReference>
<keyword evidence="2" id="KW-0648">Protein biosynthesis</keyword>
<organism evidence="4 5">
    <name type="scientific">Candidatus Woesebacteria bacterium GW2011_GWF1_40_24</name>
    <dbReference type="NCBI Taxonomy" id="1618601"/>
    <lineage>
        <taxon>Bacteria</taxon>
        <taxon>Candidatus Woeseibacteriota</taxon>
    </lineage>
</organism>
<dbReference type="NCBIfam" id="TIGR00496">
    <property type="entry name" value="frr"/>
    <property type="match status" value="1"/>
</dbReference>
<name>A0A0G0RXM6_9BACT</name>
<comment type="caution">
    <text evidence="4">The sequence shown here is derived from an EMBL/GenBank/DDBJ whole genome shotgun (WGS) entry which is preliminary data.</text>
</comment>
<dbReference type="AlphaFoldDB" id="A0A0G0RXM6"/>
<dbReference type="Gene3D" id="1.10.132.20">
    <property type="entry name" value="Ribosome-recycling factor"/>
    <property type="match status" value="1"/>
</dbReference>
<dbReference type="GO" id="GO:0043023">
    <property type="term" value="F:ribosomal large subunit binding"/>
    <property type="evidence" value="ECO:0007669"/>
    <property type="project" value="TreeGrafter"/>
</dbReference>
<dbReference type="PANTHER" id="PTHR20982:SF3">
    <property type="entry name" value="MITOCHONDRIAL RIBOSOME RECYCLING FACTOR PSEUDO 1"/>
    <property type="match status" value="1"/>
</dbReference>
<accession>A0A0G0RXM6</accession>
<reference evidence="4 5" key="1">
    <citation type="journal article" date="2015" name="Nature">
        <title>rRNA introns, odd ribosomes, and small enigmatic genomes across a large radiation of phyla.</title>
        <authorList>
            <person name="Brown C.T."/>
            <person name="Hug L.A."/>
            <person name="Thomas B.C."/>
            <person name="Sharon I."/>
            <person name="Castelle C.J."/>
            <person name="Singh A."/>
            <person name="Wilkins M.J."/>
            <person name="Williams K.H."/>
            <person name="Banfield J.F."/>
        </authorList>
    </citation>
    <scope>NUCLEOTIDE SEQUENCE [LARGE SCALE GENOMIC DNA]</scope>
</reference>
<dbReference type="Gene3D" id="3.30.1360.40">
    <property type="match status" value="1"/>
</dbReference>
<dbReference type="SUPFAM" id="SSF55194">
    <property type="entry name" value="Ribosome recycling factor, RRF"/>
    <property type="match status" value="1"/>
</dbReference>
<feature type="domain" description="Ribosome recycling factor" evidence="3">
    <location>
        <begin position="19"/>
        <end position="182"/>
    </location>
</feature>
<evidence type="ECO:0000313" key="5">
    <source>
        <dbReference type="Proteomes" id="UP000034627"/>
    </source>
</evidence>
<dbReference type="Proteomes" id="UP000034627">
    <property type="component" value="Unassembled WGS sequence"/>
</dbReference>
<evidence type="ECO:0000259" key="3">
    <source>
        <dbReference type="Pfam" id="PF01765"/>
    </source>
</evidence>